<proteinExistence type="inferred from homology"/>
<dbReference type="InterPro" id="IPR027417">
    <property type="entry name" value="P-loop_NTPase"/>
</dbReference>
<name>A0A9W6PL64_9ACTN</name>
<keyword evidence="3" id="KW-0479">Metal-binding</keyword>
<dbReference type="Proteomes" id="UP001165143">
    <property type="component" value="Unassembled WGS sequence"/>
</dbReference>
<comment type="similarity">
    <text evidence="2">In the central section; belongs to the CRISPR-associated helicase Cas3 family.</text>
</comment>
<comment type="similarity">
    <text evidence="1">In the N-terminal section; belongs to the CRISPR-associated nuclease Cas3-HD family.</text>
</comment>
<evidence type="ECO:0000256" key="4">
    <source>
        <dbReference type="ARBA" id="ARBA00022741"/>
    </source>
</evidence>
<dbReference type="RefSeq" id="WP_033251071.1">
    <property type="nucleotide sequence ID" value="NZ_BSRX01000032.1"/>
</dbReference>
<dbReference type="InterPro" id="IPR054712">
    <property type="entry name" value="Cas3-like_dom"/>
</dbReference>
<dbReference type="GO" id="GO:0016787">
    <property type="term" value="F:hydrolase activity"/>
    <property type="evidence" value="ECO:0007669"/>
    <property type="project" value="UniProtKB-KW"/>
</dbReference>
<evidence type="ECO:0000256" key="8">
    <source>
        <dbReference type="ARBA" id="ARBA00023118"/>
    </source>
</evidence>
<evidence type="ECO:0000313" key="12">
    <source>
        <dbReference type="Proteomes" id="UP001165143"/>
    </source>
</evidence>
<dbReference type="SMART" id="SM00490">
    <property type="entry name" value="HELICc"/>
    <property type="match status" value="1"/>
</dbReference>
<keyword evidence="6" id="KW-0347">Helicase</keyword>
<evidence type="ECO:0000256" key="6">
    <source>
        <dbReference type="ARBA" id="ARBA00022806"/>
    </source>
</evidence>
<dbReference type="Gene3D" id="3.40.50.300">
    <property type="entry name" value="P-loop containing nucleotide triphosphate hydrolases"/>
    <property type="match status" value="2"/>
</dbReference>
<feature type="region of interest" description="Disordered" evidence="9">
    <location>
        <begin position="686"/>
        <end position="716"/>
    </location>
</feature>
<dbReference type="PROSITE" id="PS51643">
    <property type="entry name" value="HD_CAS3"/>
    <property type="match status" value="1"/>
</dbReference>
<comment type="caution">
    <text evidence="11">The sequence shown here is derived from an EMBL/GenBank/DDBJ whole genome shotgun (WGS) entry which is preliminary data.</text>
</comment>
<dbReference type="SUPFAM" id="SSF52540">
    <property type="entry name" value="P-loop containing nucleoside triphosphate hydrolases"/>
    <property type="match status" value="1"/>
</dbReference>
<evidence type="ECO:0000256" key="5">
    <source>
        <dbReference type="ARBA" id="ARBA00022801"/>
    </source>
</evidence>
<dbReference type="GO" id="GO:0051607">
    <property type="term" value="P:defense response to virus"/>
    <property type="evidence" value="ECO:0007669"/>
    <property type="project" value="UniProtKB-KW"/>
</dbReference>
<dbReference type="NCBIfam" id="TIGR01596">
    <property type="entry name" value="cas3_HD"/>
    <property type="match status" value="1"/>
</dbReference>
<dbReference type="GO" id="GO:0004386">
    <property type="term" value="F:helicase activity"/>
    <property type="evidence" value="ECO:0007669"/>
    <property type="project" value="UniProtKB-KW"/>
</dbReference>
<organism evidence="11 12">
    <name type="scientific">Kitasatospora phosalacinea</name>
    <dbReference type="NCBI Taxonomy" id="2065"/>
    <lineage>
        <taxon>Bacteria</taxon>
        <taxon>Bacillati</taxon>
        <taxon>Actinomycetota</taxon>
        <taxon>Actinomycetes</taxon>
        <taxon>Kitasatosporales</taxon>
        <taxon>Streptomycetaceae</taxon>
        <taxon>Kitasatospora</taxon>
    </lineage>
</organism>
<evidence type="ECO:0000256" key="2">
    <source>
        <dbReference type="ARBA" id="ARBA00009046"/>
    </source>
</evidence>
<keyword evidence="8" id="KW-0051">Antiviral defense</keyword>
<evidence type="ECO:0000313" key="11">
    <source>
        <dbReference type="EMBL" id="GLW56903.1"/>
    </source>
</evidence>
<dbReference type="GO" id="GO:0046872">
    <property type="term" value="F:metal ion binding"/>
    <property type="evidence" value="ECO:0007669"/>
    <property type="project" value="UniProtKB-KW"/>
</dbReference>
<accession>A0A9W6PL64</accession>
<evidence type="ECO:0000256" key="1">
    <source>
        <dbReference type="ARBA" id="ARBA00006847"/>
    </source>
</evidence>
<sequence length="766" mass="81485">MTQGYEGPQGYGEFFRTATGHRPHAHQRALAERGLPRWVRVPSGGGKTAGAVLAWLYRRTVSAPGATPRRLVYVLPQGSLADWTHARIGEWLERLGLAQQVDLHLLAGPDGQHGAWRRNPERTAVLVGTHDVLLSRALMRGFADSRTMAPVSFALLNNDAHWVFDEAPLLGPGLATGERLQALREELGTTAPTGSTWMSAVGDGTAPPPGPGPGPTPLRRIRRLHPDPGRYVAELAAALGAAHRPGTRTLALLDSPRRARDLHAALRAAHPDRPVVLLHPYLRPAERHSLVRELTDSHRDSHRDSHGDGFVVASRALDAGSDLSGRTVLTELAPWSALVQRAGRCNRHGEHPEGGDLLWCVPPDAADAADGPDGPESAAAQWLEAHEGAAVSAADLFRARVAGPGVPPSPALGAAELAALFDTGRAAGPADADPWVCAEAERTVFVAWRDWGAAGGPAPDEPEPGWAEQCEAPLAEVRALLRARGSKEGGGAWLRDRADGRWRRAAAGELRSGAVLLFDSARGGHLPGAGWSPDSRVPVPSLFTGRTPPATGCTAWVGLDQHLRETEEEARALTSVLPGPRGAQREAVALAARLHDLGKCHGVFQAKLRDGSGDPPEGLLAKSRAPWNNGVSARPHFRHELVSALLLLDGDHWRPDGVDPALVTYLVAAHHGQVRVSVRPEPGEEAGTLLGVREGDRTPPVSVSTGEHFPSRPLSPAAPFRPGGTWPALVAALLADPALGPFRLAHLECLVRTADWRSSARHDGPV</sequence>
<evidence type="ECO:0000256" key="7">
    <source>
        <dbReference type="ARBA" id="ARBA00022840"/>
    </source>
</evidence>
<dbReference type="InterPro" id="IPR001650">
    <property type="entry name" value="Helicase_C-like"/>
</dbReference>
<dbReference type="InterPro" id="IPR038257">
    <property type="entry name" value="CRISPR-assoc_Cas3_HD_sf"/>
</dbReference>
<dbReference type="AlphaFoldDB" id="A0A9W6PL64"/>
<dbReference type="OrthoDB" id="9810236at2"/>
<dbReference type="Gene3D" id="1.10.3210.30">
    <property type="match status" value="1"/>
</dbReference>
<dbReference type="EMBL" id="BSRX01000032">
    <property type="protein sequence ID" value="GLW56903.1"/>
    <property type="molecule type" value="Genomic_DNA"/>
</dbReference>
<evidence type="ECO:0000256" key="9">
    <source>
        <dbReference type="SAM" id="MobiDB-lite"/>
    </source>
</evidence>
<dbReference type="InterPro" id="IPR006483">
    <property type="entry name" value="CRISPR-assoc_Cas3_HD"/>
</dbReference>
<gene>
    <name evidence="11" type="ORF">Kpho01_49140</name>
</gene>
<evidence type="ECO:0000256" key="3">
    <source>
        <dbReference type="ARBA" id="ARBA00022723"/>
    </source>
</evidence>
<keyword evidence="7" id="KW-0067">ATP-binding</keyword>
<evidence type="ECO:0000259" key="10">
    <source>
        <dbReference type="PROSITE" id="PS51643"/>
    </source>
</evidence>
<dbReference type="Pfam" id="PF22590">
    <property type="entry name" value="Cas3-like_C_2"/>
    <property type="match status" value="1"/>
</dbReference>
<dbReference type="GO" id="GO:0005524">
    <property type="term" value="F:ATP binding"/>
    <property type="evidence" value="ECO:0007669"/>
    <property type="project" value="UniProtKB-KW"/>
</dbReference>
<dbReference type="SUPFAM" id="SSF109604">
    <property type="entry name" value="HD-domain/PDEase-like"/>
    <property type="match status" value="1"/>
</dbReference>
<keyword evidence="4" id="KW-0547">Nucleotide-binding</keyword>
<keyword evidence="5" id="KW-0378">Hydrolase</keyword>
<reference evidence="11" key="1">
    <citation type="submission" date="2023-02" db="EMBL/GenBank/DDBJ databases">
        <title>Kitasatospora phosalacinea NBRC 14362.</title>
        <authorList>
            <person name="Ichikawa N."/>
            <person name="Sato H."/>
            <person name="Tonouchi N."/>
        </authorList>
    </citation>
    <scope>NUCLEOTIDE SEQUENCE</scope>
    <source>
        <strain evidence="11">NBRC 14362</strain>
    </source>
</reference>
<protein>
    <recommendedName>
        <fullName evidence="10">HD Cas3-type domain-containing protein</fullName>
    </recommendedName>
</protein>
<feature type="domain" description="HD Cas3-type" evidence="10">
    <location>
        <begin position="552"/>
        <end position="757"/>
    </location>
</feature>
<dbReference type="Pfam" id="PF18019">
    <property type="entry name" value="Cas3_HD"/>
    <property type="match status" value="1"/>
</dbReference>